<feature type="compositionally biased region" description="Polar residues" evidence="11">
    <location>
        <begin position="1025"/>
        <end position="1037"/>
    </location>
</feature>
<feature type="domain" description="G-protein coupled receptors family 1 profile" evidence="14">
    <location>
        <begin position="646"/>
        <end position="913"/>
    </location>
</feature>
<keyword evidence="16" id="KW-1185">Reference proteome</keyword>
<evidence type="ECO:0000256" key="5">
    <source>
        <dbReference type="ARBA" id="ARBA00022737"/>
    </source>
</evidence>
<comment type="caution">
    <text evidence="15">The sequence shown here is derived from an EMBL/GenBank/DDBJ whole genome shotgun (WGS) entry which is preliminary data.</text>
</comment>
<feature type="transmembrane region" description="Helical" evidence="12">
    <location>
        <begin position="758"/>
        <end position="778"/>
    </location>
</feature>
<keyword evidence="7" id="KW-0297">G-protein coupled receptor</keyword>
<feature type="compositionally biased region" description="Polar residues" evidence="11">
    <location>
        <begin position="988"/>
        <end position="1009"/>
    </location>
</feature>
<keyword evidence="9 15" id="KW-0675">Receptor</keyword>
<evidence type="ECO:0000259" key="14">
    <source>
        <dbReference type="PROSITE" id="PS50262"/>
    </source>
</evidence>
<keyword evidence="6 12" id="KW-1133">Transmembrane helix</keyword>
<keyword evidence="10" id="KW-0807">Transducer</keyword>
<feature type="transmembrane region" description="Helical" evidence="12">
    <location>
        <begin position="896"/>
        <end position="915"/>
    </location>
</feature>
<dbReference type="Pfam" id="PF13855">
    <property type="entry name" value="LRR_8"/>
    <property type="match status" value="1"/>
</dbReference>
<evidence type="ECO:0000256" key="1">
    <source>
        <dbReference type="ARBA" id="ARBA00004651"/>
    </source>
</evidence>
<dbReference type="Gene3D" id="1.20.1070.10">
    <property type="entry name" value="Rhodopsin 7-helix transmembrane proteins"/>
    <property type="match status" value="1"/>
</dbReference>
<feature type="region of interest" description="Disordered" evidence="11">
    <location>
        <begin position="988"/>
        <end position="1013"/>
    </location>
</feature>
<feature type="transmembrane region" description="Helical" evidence="12">
    <location>
        <begin position="717"/>
        <end position="737"/>
    </location>
</feature>
<evidence type="ECO:0000313" key="16">
    <source>
        <dbReference type="Proteomes" id="UP001174909"/>
    </source>
</evidence>
<evidence type="ECO:0000256" key="3">
    <source>
        <dbReference type="ARBA" id="ARBA00022614"/>
    </source>
</evidence>
<keyword evidence="3" id="KW-0433">Leucine-rich repeat</keyword>
<gene>
    <name evidence="15" type="ORF">GBAR_LOCUS31225</name>
</gene>
<dbReference type="SUPFAM" id="SSF81321">
    <property type="entry name" value="Family A G protein-coupled receptor-like"/>
    <property type="match status" value="1"/>
</dbReference>
<feature type="transmembrane region" description="Helical" evidence="12">
    <location>
        <begin position="673"/>
        <end position="697"/>
    </location>
</feature>
<keyword evidence="13" id="KW-0732">Signal</keyword>
<evidence type="ECO:0000313" key="15">
    <source>
        <dbReference type="EMBL" id="CAI8057281.1"/>
    </source>
</evidence>
<dbReference type="SMART" id="SM00369">
    <property type="entry name" value="LRR_TYP"/>
    <property type="match status" value="3"/>
</dbReference>
<dbReference type="Pfam" id="PF00001">
    <property type="entry name" value="7tm_1"/>
    <property type="match status" value="1"/>
</dbReference>
<dbReference type="PRINTS" id="PR00373">
    <property type="entry name" value="GLYCHORMONER"/>
</dbReference>
<dbReference type="InterPro" id="IPR001611">
    <property type="entry name" value="Leu-rich_rpt"/>
</dbReference>
<feature type="transmembrane region" description="Helical" evidence="12">
    <location>
        <begin position="860"/>
        <end position="884"/>
    </location>
</feature>
<dbReference type="GO" id="GO:0008528">
    <property type="term" value="F:G protein-coupled peptide receptor activity"/>
    <property type="evidence" value="ECO:0007669"/>
    <property type="project" value="TreeGrafter"/>
</dbReference>
<dbReference type="GO" id="GO:0005886">
    <property type="term" value="C:plasma membrane"/>
    <property type="evidence" value="ECO:0007669"/>
    <property type="project" value="UniProtKB-SubCell"/>
</dbReference>
<evidence type="ECO:0000256" key="10">
    <source>
        <dbReference type="ARBA" id="ARBA00023224"/>
    </source>
</evidence>
<feature type="compositionally biased region" description="Polar residues" evidence="11">
    <location>
        <begin position="1060"/>
        <end position="1069"/>
    </location>
</feature>
<dbReference type="Proteomes" id="UP001174909">
    <property type="component" value="Unassembled WGS sequence"/>
</dbReference>
<evidence type="ECO:0000256" key="4">
    <source>
        <dbReference type="ARBA" id="ARBA00022692"/>
    </source>
</evidence>
<dbReference type="InterPro" id="IPR002131">
    <property type="entry name" value="Gphrmn_rcpt_fam"/>
</dbReference>
<evidence type="ECO:0000256" key="13">
    <source>
        <dbReference type="SAM" id="SignalP"/>
    </source>
</evidence>
<dbReference type="InterPro" id="IPR032675">
    <property type="entry name" value="LRR_dom_sf"/>
</dbReference>
<dbReference type="GO" id="GO:0016500">
    <property type="term" value="F:protein-hormone receptor activity"/>
    <property type="evidence" value="ECO:0007669"/>
    <property type="project" value="InterPro"/>
</dbReference>
<dbReference type="AlphaFoldDB" id="A0AA35XLA9"/>
<accession>A0AA35XLA9</accession>
<dbReference type="GO" id="GO:0009755">
    <property type="term" value="P:hormone-mediated signaling pathway"/>
    <property type="evidence" value="ECO:0007669"/>
    <property type="project" value="TreeGrafter"/>
</dbReference>
<evidence type="ECO:0000256" key="11">
    <source>
        <dbReference type="SAM" id="MobiDB-lite"/>
    </source>
</evidence>
<keyword evidence="8 12" id="KW-0472">Membrane</keyword>
<comment type="subcellular location">
    <subcellularLocation>
        <location evidence="1">Cell membrane</location>
        <topology evidence="1">Multi-pass membrane protein</topology>
    </subcellularLocation>
</comment>
<feature type="region of interest" description="Disordered" evidence="11">
    <location>
        <begin position="1025"/>
        <end position="1069"/>
    </location>
</feature>
<dbReference type="SUPFAM" id="SSF52058">
    <property type="entry name" value="L domain-like"/>
    <property type="match status" value="1"/>
</dbReference>
<evidence type="ECO:0000256" key="2">
    <source>
        <dbReference type="ARBA" id="ARBA00022475"/>
    </source>
</evidence>
<dbReference type="InterPro" id="IPR003591">
    <property type="entry name" value="Leu-rich_rpt_typical-subtyp"/>
</dbReference>
<name>A0AA35XLA9_GEOBA</name>
<proteinExistence type="predicted"/>
<protein>
    <submittedName>
        <fullName evidence="15">Lutropin-choriogonadotropic hormone receptor</fullName>
    </submittedName>
</protein>
<evidence type="ECO:0000256" key="9">
    <source>
        <dbReference type="ARBA" id="ARBA00023170"/>
    </source>
</evidence>
<feature type="signal peptide" evidence="13">
    <location>
        <begin position="1"/>
        <end position="23"/>
    </location>
</feature>
<evidence type="ECO:0000256" key="7">
    <source>
        <dbReference type="ARBA" id="ARBA00023040"/>
    </source>
</evidence>
<reference evidence="15" key="1">
    <citation type="submission" date="2023-03" db="EMBL/GenBank/DDBJ databases">
        <authorList>
            <person name="Steffen K."/>
            <person name="Cardenas P."/>
        </authorList>
    </citation>
    <scope>NUCLEOTIDE SEQUENCE</scope>
</reference>
<dbReference type="PRINTS" id="PR00237">
    <property type="entry name" value="GPCRRHODOPSN"/>
</dbReference>
<keyword evidence="4 12" id="KW-0812">Transmembrane</keyword>
<dbReference type="InterPro" id="IPR017452">
    <property type="entry name" value="GPCR_Rhodpsn_7TM"/>
</dbReference>
<dbReference type="PANTHER" id="PTHR24372">
    <property type="entry name" value="GLYCOPROTEIN HORMONE RECEPTOR"/>
    <property type="match status" value="1"/>
</dbReference>
<evidence type="ECO:0000256" key="8">
    <source>
        <dbReference type="ARBA" id="ARBA00023136"/>
    </source>
</evidence>
<organism evidence="15 16">
    <name type="scientific">Geodia barretti</name>
    <name type="common">Barrett's horny sponge</name>
    <dbReference type="NCBI Taxonomy" id="519541"/>
    <lineage>
        <taxon>Eukaryota</taxon>
        <taxon>Metazoa</taxon>
        <taxon>Porifera</taxon>
        <taxon>Demospongiae</taxon>
        <taxon>Heteroscleromorpha</taxon>
        <taxon>Tetractinellida</taxon>
        <taxon>Astrophorina</taxon>
        <taxon>Geodiidae</taxon>
        <taxon>Geodia</taxon>
    </lineage>
</organism>
<dbReference type="PANTHER" id="PTHR24372:SF74">
    <property type="entry name" value="LP13728P"/>
    <property type="match status" value="1"/>
</dbReference>
<evidence type="ECO:0000256" key="6">
    <source>
        <dbReference type="ARBA" id="ARBA00022989"/>
    </source>
</evidence>
<keyword evidence="2" id="KW-1003">Cell membrane</keyword>
<sequence length="1128" mass="124083">MPSSAALRSVFALLSLLIPGLRSQSDCFPADSSFARAVCVCKGVSGIQCLYRRGLPRLTEFPVLNTTYPLITSIQLQDQQVTELNSSHLGVYPNLTTLIYNGGALSKISNDAFKNNRKLDGISFTDNRLTAFPPVTNLPLLRDLQLGGNSIQSINPGVLDGCTSLEHLNAEGNDIEVLRSGVLSDQSRLHTLNLNNNKRLSTIDSDAFANTAIQSLSLANTAISNLPSSGLRASLDYLDLSDTRNLKRFNAYEPGVEFFNRTYPFLREAKFFYHAHCCQLQDHHTFLRLDTGEESEPETEPVESTPVVPTEHLPGFVCVNTTNGTTVLDKSSVSTHQNVSVDEFCSSEFCMEEICGERCSRYEELLGSDISLSGGGISDIYCLPIAPTSCLDKFFASNSFTSQVTYNTCATEAPTDEVPSTVPTTEPPSCEYFEEWCDYYYPDRAGHCKTCAHNCIETICAPYDGLFLCQCTRKKRSVGEMSVSDGHVRSLRSVQADPTNGTANNDSFQLRVINVECRKRLNETVSVGLPTPTPVFTPAPGAPISGECEYRILEDIGTLLLPEGWFYLESDSRDVICKEVIVPAPTPSPSSSPTPQPPPTAAMYIQDIVTMCSPVPDDFNPCEDLLGDSDILRAAIWFVIIFAIVGNGAVLFVFFTYAIVIRRTKVKFFPMHFLYANLAGADFLMSIYLLTLASVDIDTKGHFSREDIDWRTGPGCGFAGFCAITSTVVSVYTLVVITTERIYTITFVMHQKKITKMFVLVVMIIGWSLGILMGALPLGGEVNSYELVAVCLPFDTSSSSALAYIAIILLTTGLAFVYIAICYTVIFYQIILSPTKRKLIRSGGRQKQWKGDLRMSIRMFVLVLTNFLCWFPIALVSLTAAFGVPLQGINVATAKIFVVFVFPLNACVNPFLYTLSTRAFKHNFVSLISRCGLLRKSKYASTYSRQFGLPSSISKRTTDTDVSRRSSVISQLISLNFTMFTNRRTSLETVSENGSHTNLRRPSQASMTSSDEKFLRTHTVLNLRRSSGVSQSSTEDISLQEPLPDTPSSSSSSVKDKPTRTTQLNSASSLGVLHEVDEVADVSSKNALVQKNPGYLEQKSEETFDSCTDTCIHESDHLTCNGTDDVVS</sequence>
<dbReference type="Gene3D" id="3.80.10.10">
    <property type="entry name" value="Ribonuclease Inhibitor"/>
    <property type="match status" value="1"/>
</dbReference>
<feature type="transmembrane region" description="Helical" evidence="12">
    <location>
        <begin position="802"/>
        <end position="831"/>
    </location>
</feature>
<dbReference type="EMBL" id="CASHTH010004433">
    <property type="protein sequence ID" value="CAI8057281.1"/>
    <property type="molecule type" value="Genomic_DNA"/>
</dbReference>
<feature type="transmembrane region" description="Helical" evidence="12">
    <location>
        <begin position="635"/>
        <end position="661"/>
    </location>
</feature>
<keyword evidence="5" id="KW-0677">Repeat</keyword>
<dbReference type="PROSITE" id="PS50262">
    <property type="entry name" value="G_PROTEIN_RECEP_F1_2"/>
    <property type="match status" value="1"/>
</dbReference>
<dbReference type="InterPro" id="IPR000276">
    <property type="entry name" value="GPCR_Rhodpsn"/>
</dbReference>
<dbReference type="GO" id="GO:0007189">
    <property type="term" value="P:adenylate cyclase-activating G protein-coupled receptor signaling pathway"/>
    <property type="evidence" value="ECO:0007669"/>
    <property type="project" value="TreeGrafter"/>
</dbReference>
<evidence type="ECO:0000256" key="12">
    <source>
        <dbReference type="SAM" id="Phobius"/>
    </source>
</evidence>
<feature type="chain" id="PRO_5041254821" evidence="13">
    <location>
        <begin position="24"/>
        <end position="1128"/>
    </location>
</feature>